<keyword evidence="16" id="KW-1185">Reference proteome</keyword>
<keyword evidence="7 13" id="KW-1133">Transmembrane helix</keyword>
<evidence type="ECO:0000256" key="4">
    <source>
        <dbReference type="ARBA" id="ARBA00022630"/>
    </source>
</evidence>
<dbReference type="EMBL" id="HE576753">
    <property type="protein sequence ID" value="CCC68104.1"/>
    <property type="molecule type" value="Genomic_DNA"/>
</dbReference>
<dbReference type="FunCoup" id="G0VAY1">
    <property type="interactions" value="117"/>
</dbReference>
<name>G0VAY1_NAUCA</name>
<dbReference type="InterPro" id="IPR001834">
    <property type="entry name" value="CBR-like"/>
</dbReference>
<evidence type="ECO:0000256" key="13">
    <source>
        <dbReference type="SAM" id="Phobius"/>
    </source>
</evidence>
<feature type="binding site" evidence="11">
    <location>
        <position position="149"/>
    </location>
    <ligand>
        <name>FAD</name>
        <dbReference type="ChEBI" id="CHEBI:57692"/>
    </ligand>
</feature>
<dbReference type="SUPFAM" id="SSF63380">
    <property type="entry name" value="Riboflavin synthase domain-like"/>
    <property type="match status" value="1"/>
</dbReference>
<feature type="binding site" evidence="11">
    <location>
        <position position="124"/>
    </location>
    <ligand>
        <name>FAD</name>
        <dbReference type="ChEBI" id="CHEBI:57692"/>
    </ligand>
</feature>
<dbReference type="PRINTS" id="PR00406">
    <property type="entry name" value="CYTB5RDTASE"/>
</dbReference>
<reference key="2">
    <citation type="submission" date="2011-08" db="EMBL/GenBank/DDBJ databases">
        <title>Genome sequence of Naumovozyma castellii.</title>
        <authorList>
            <person name="Gordon J.L."/>
            <person name="Armisen D."/>
            <person name="Proux-Wera E."/>
            <person name="OhEigeartaigh S.S."/>
            <person name="Byrne K.P."/>
            <person name="Wolfe K.H."/>
        </authorList>
    </citation>
    <scope>NUCLEOTIDE SEQUENCE</scope>
    <source>
        <strain>Type strain:CBS 4309</strain>
    </source>
</reference>
<evidence type="ECO:0000256" key="7">
    <source>
        <dbReference type="ARBA" id="ARBA00022989"/>
    </source>
</evidence>
<dbReference type="InterPro" id="IPR008333">
    <property type="entry name" value="Cbr1-like_FAD-bd_dom"/>
</dbReference>
<evidence type="ECO:0000256" key="12">
    <source>
        <dbReference type="RuleBase" id="RU361226"/>
    </source>
</evidence>
<dbReference type="GO" id="GO:0090524">
    <property type="term" value="F:cytochrome-b5 reductase activity, acting on NADH"/>
    <property type="evidence" value="ECO:0007669"/>
    <property type="project" value="UniProtKB-EC"/>
</dbReference>
<dbReference type="Gene3D" id="3.40.50.80">
    <property type="entry name" value="Nucleotide-binding domain of ferredoxin-NADP reductase (FNR) module"/>
    <property type="match status" value="1"/>
</dbReference>
<dbReference type="InterPro" id="IPR001709">
    <property type="entry name" value="Flavoprot_Pyr_Nucl_cyt_Rdtase"/>
</dbReference>
<feature type="binding site" evidence="11">
    <location>
        <position position="150"/>
    </location>
    <ligand>
        <name>FAD</name>
        <dbReference type="ChEBI" id="CHEBI:57692"/>
    </ligand>
</feature>
<dbReference type="GeneID" id="96901668"/>
<dbReference type="RefSeq" id="XP_003674481.1">
    <property type="nucleotide sequence ID" value="XM_003674433.1"/>
</dbReference>
<dbReference type="SUPFAM" id="SSF52343">
    <property type="entry name" value="Ferredoxin reductase-like, C-terminal NADP-linked domain"/>
    <property type="match status" value="1"/>
</dbReference>
<dbReference type="GO" id="GO:0006696">
    <property type="term" value="P:ergosterol biosynthetic process"/>
    <property type="evidence" value="ECO:0007669"/>
    <property type="project" value="TreeGrafter"/>
</dbReference>
<dbReference type="GO" id="GO:0016020">
    <property type="term" value="C:membrane"/>
    <property type="evidence" value="ECO:0007669"/>
    <property type="project" value="UniProtKB-SubCell"/>
</dbReference>
<comment type="subcellular location">
    <subcellularLocation>
        <location evidence="2">Membrane</location>
    </subcellularLocation>
</comment>
<keyword evidence="9 12" id="KW-0520">NAD</keyword>
<dbReference type="Pfam" id="PF00970">
    <property type="entry name" value="FAD_binding_6"/>
    <property type="match status" value="1"/>
</dbReference>
<evidence type="ECO:0000256" key="9">
    <source>
        <dbReference type="ARBA" id="ARBA00023027"/>
    </source>
</evidence>
<sequence length="314" mass="35461">MDNNSQEPEQPNILDDPVHGILIPSLLFVGGISLLTYLSGELRLLLSLPLLFTSLGVRVYMAHQRKRSLFPDRWTSLELDDQTVVSKNTALYRFKLKTNLESLDIPAGYHIAVRVFIDDKEEIRYYNPISSKLDTGHFDLLIKSYADGKVSKYFAGLKPGDTVEFKGPIGELHYAPNSSKALGIVAGGSGITPVLQMLNEIITVPEDLTKLSLIYANDTENDILLKDELDEMSEKYPHFEVHYVVRNPSESWEGDVGLVSKEQMEKYLPKYSDDHRLLICGPEAMEKMVVKYAEELGWKQSVSKNKGDDQVFVF</sequence>
<dbReference type="InterPro" id="IPR017938">
    <property type="entry name" value="Riboflavin_synthase-like_b-brl"/>
</dbReference>
<dbReference type="PANTHER" id="PTHR19370:SF143">
    <property type="entry name" value="PLASMA MEMBRANE-ASSOCIATED COENZYME Q6 REDUCTASE PGA3"/>
    <property type="match status" value="1"/>
</dbReference>
<evidence type="ECO:0000259" key="14">
    <source>
        <dbReference type="PROSITE" id="PS51384"/>
    </source>
</evidence>
<evidence type="ECO:0000313" key="16">
    <source>
        <dbReference type="Proteomes" id="UP000001640"/>
    </source>
</evidence>
<feature type="domain" description="FAD-binding FR-type" evidence="14">
    <location>
        <begin position="72"/>
        <end position="175"/>
    </location>
</feature>
<dbReference type="Proteomes" id="UP000001640">
    <property type="component" value="Chromosome 2"/>
</dbReference>
<dbReference type="CDD" id="cd06183">
    <property type="entry name" value="cyt_b5_reduct_like"/>
    <property type="match status" value="1"/>
</dbReference>
<feature type="binding site" evidence="11">
    <location>
        <position position="143"/>
    </location>
    <ligand>
        <name>FAD</name>
        <dbReference type="ChEBI" id="CHEBI:57692"/>
    </ligand>
</feature>
<comment type="catalytic activity">
    <reaction evidence="12">
        <text>2 Fe(III)-[cytochrome b5] + NADH = 2 Fe(II)-[cytochrome b5] + NAD(+) + H(+)</text>
        <dbReference type="Rhea" id="RHEA:46680"/>
        <dbReference type="Rhea" id="RHEA-COMP:10438"/>
        <dbReference type="Rhea" id="RHEA-COMP:10439"/>
        <dbReference type="ChEBI" id="CHEBI:15378"/>
        <dbReference type="ChEBI" id="CHEBI:29033"/>
        <dbReference type="ChEBI" id="CHEBI:29034"/>
        <dbReference type="ChEBI" id="CHEBI:57540"/>
        <dbReference type="ChEBI" id="CHEBI:57945"/>
        <dbReference type="EC" id="1.6.2.2"/>
    </reaction>
</comment>
<accession>G0VAY1</accession>
<keyword evidence="8 12" id="KW-0560">Oxidoreductase</keyword>
<keyword evidence="6 11" id="KW-0274">FAD</keyword>
<dbReference type="OrthoDB" id="432685at2759"/>
<evidence type="ECO:0000256" key="6">
    <source>
        <dbReference type="ARBA" id="ARBA00022827"/>
    </source>
</evidence>
<comment type="cofactor">
    <cofactor evidence="1 11 12">
        <name>FAD</name>
        <dbReference type="ChEBI" id="CHEBI:57692"/>
    </cofactor>
</comment>
<proteinExistence type="inferred from homology"/>
<evidence type="ECO:0000256" key="1">
    <source>
        <dbReference type="ARBA" id="ARBA00001974"/>
    </source>
</evidence>
<evidence type="ECO:0000256" key="2">
    <source>
        <dbReference type="ARBA" id="ARBA00004370"/>
    </source>
</evidence>
<evidence type="ECO:0000256" key="5">
    <source>
        <dbReference type="ARBA" id="ARBA00022692"/>
    </source>
</evidence>
<gene>
    <name evidence="15" type="primary">NCAS0B00200</name>
    <name evidence="15" type="ordered locus">NCAS_0B00200</name>
</gene>
<evidence type="ECO:0000256" key="8">
    <source>
        <dbReference type="ARBA" id="ARBA00023002"/>
    </source>
</evidence>
<feature type="binding site" evidence="11">
    <location>
        <position position="126"/>
    </location>
    <ligand>
        <name>FAD</name>
        <dbReference type="ChEBI" id="CHEBI:57692"/>
    </ligand>
</feature>
<dbReference type="Pfam" id="PF00175">
    <property type="entry name" value="NAD_binding_1"/>
    <property type="match status" value="1"/>
</dbReference>
<dbReference type="KEGG" id="ncs:NCAS_0B00200"/>
<dbReference type="Gene3D" id="2.40.30.10">
    <property type="entry name" value="Translation factors"/>
    <property type="match status" value="1"/>
</dbReference>
<organism evidence="15 16">
    <name type="scientific">Naumovozyma castellii</name>
    <name type="common">Yeast</name>
    <name type="synonym">Saccharomyces castellii</name>
    <dbReference type="NCBI Taxonomy" id="27288"/>
    <lineage>
        <taxon>Eukaryota</taxon>
        <taxon>Fungi</taxon>
        <taxon>Dikarya</taxon>
        <taxon>Ascomycota</taxon>
        <taxon>Saccharomycotina</taxon>
        <taxon>Saccharomycetes</taxon>
        <taxon>Saccharomycetales</taxon>
        <taxon>Saccharomycetaceae</taxon>
        <taxon>Naumovozyma</taxon>
    </lineage>
</organism>
<keyword evidence="4 11" id="KW-0285">Flavoprotein</keyword>
<feature type="binding site" evidence="11">
    <location>
        <position position="151"/>
    </location>
    <ligand>
        <name>FAD</name>
        <dbReference type="ChEBI" id="CHEBI:57692"/>
    </ligand>
</feature>
<evidence type="ECO:0000256" key="11">
    <source>
        <dbReference type="PIRSR" id="PIRSR601834-1"/>
    </source>
</evidence>
<dbReference type="eggNOG" id="KOG0534">
    <property type="taxonomic scope" value="Eukaryota"/>
</dbReference>
<dbReference type="EC" id="1.6.2.2" evidence="12"/>
<protein>
    <recommendedName>
        <fullName evidence="12">NADH-cytochrome b5 reductase</fullName>
        <ecNumber evidence="12">1.6.2.2</ecNumber>
    </recommendedName>
</protein>
<reference evidence="15 16" key="1">
    <citation type="journal article" date="2011" name="Proc. Natl. Acad. Sci. U.S.A.">
        <title>Evolutionary erosion of yeast sex chromosomes by mating-type switching accidents.</title>
        <authorList>
            <person name="Gordon J.L."/>
            <person name="Armisen D."/>
            <person name="Proux-Wera E."/>
            <person name="Oheigeartaigh S.S."/>
            <person name="Byrne K.P."/>
            <person name="Wolfe K.H."/>
        </authorList>
    </citation>
    <scope>NUCLEOTIDE SEQUENCE [LARGE SCALE GENOMIC DNA]</scope>
    <source>
        <strain evidence="16">ATCC 76901 / BCRC 22586 / CBS 4309 / NBRC 1992 / NRRL Y-12630</strain>
    </source>
</reference>
<dbReference type="InParanoid" id="G0VAY1"/>
<dbReference type="InterPro" id="IPR039261">
    <property type="entry name" value="FNR_nucleotide-bd"/>
</dbReference>
<dbReference type="FunFam" id="3.40.50.80:FF:000009">
    <property type="entry name" value="NADH-cytochrome b5 reductase"/>
    <property type="match status" value="1"/>
</dbReference>
<dbReference type="PROSITE" id="PS51384">
    <property type="entry name" value="FAD_FR"/>
    <property type="match status" value="1"/>
</dbReference>
<keyword evidence="5 13" id="KW-0812">Transmembrane</keyword>
<dbReference type="PANTHER" id="PTHR19370">
    <property type="entry name" value="NADH-CYTOCHROME B5 REDUCTASE"/>
    <property type="match status" value="1"/>
</dbReference>
<dbReference type="FunFam" id="2.40.30.10:FF:000069">
    <property type="entry name" value="NADH-cytochrome b5 reductase"/>
    <property type="match status" value="1"/>
</dbReference>
<evidence type="ECO:0000313" key="15">
    <source>
        <dbReference type="EMBL" id="CCC68104.1"/>
    </source>
</evidence>
<evidence type="ECO:0000256" key="3">
    <source>
        <dbReference type="ARBA" id="ARBA00006105"/>
    </source>
</evidence>
<keyword evidence="10 13" id="KW-0472">Membrane</keyword>
<feature type="binding site" evidence="11">
    <location>
        <position position="192"/>
    </location>
    <ligand>
        <name>FAD</name>
        <dbReference type="ChEBI" id="CHEBI:57692"/>
    </ligand>
</feature>
<dbReference type="HOGENOM" id="CLU_003827_9_0_1"/>
<dbReference type="AlphaFoldDB" id="G0VAY1"/>
<evidence type="ECO:0000256" key="10">
    <source>
        <dbReference type="ARBA" id="ARBA00023136"/>
    </source>
</evidence>
<comment type="similarity">
    <text evidence="3 12">Belongs to the flavoprotein pyridine nucleotide cytochrome reductase family.</text>
</comment>
<feature type="transmembrane region" description="Helical" evidence="13">
    <location>
        <begin position="44"/>
        <end position="61"/>
    </location>
</feature>
<dbReference type="OMA" id="CLDPENW"/>
<feature type="binding site" evidence="11">
    <location>
        <position position="141"/>
    </location>
    <ligand>
        <name>FAD</name>
        <dbReference type="ChEBI" id="CHEBI:57692"/>
    </ligand>
</feature>
<dbReference type="STRING" id="1064592.G0VAY1"/>
<dbReference type="InterPro" id="IPR017927">
    <property type="entry name" value="FAD-bd_FR_type"/>
</dbReference>
<dbReference type="PRINTS" id="PR00371">
    <property type="entry name" value="FPNCR"/>
</dbReference>
<dbReference type="InterPro" id="IPR001433">
    <property type="entry name" value="OxRdtase_FAD/NAD-bd"/>
</dbReference>
<feature type="transmembrane region" description="Helical" evidence="13">
    <location>
        <begin position="21"/>
        <end position="38"/>
    </location>
</feature>